<feature type="transmembrane region" description="Helical" evidence="2">
    <location>
        <begin position="118"/>
        <end position="137"/>
    </location>
</feature>
<feature type="transmembrane region" description="Helical" evidence="2">
    <location>
        <begin position="341"/>
        <end position="360"/>
    </location>
</feature>
<comment type="caution">
    <text evidence="3">The sequence shown here is derived from an EMBL/GenBank/DDBJ whole genome shotgun (WGS) entry which is preliminary data.</text>
</comment>
<feature type="transmembrane region" description="Helical" evidence="2">
    <location>
        <begin position="492"/>
        <end position="512"/>
    </location>
</feature>
<feature type="transmembrane region" description="Helical" evidence="2">
    <location>
        <begin position="642"/>
        <end position="661"/>
    </location>
</feature>
<protein>
    <submittedName>
        <fullName evidence="3">Membrane protein</fullName>
    </submittedName>
</protein>
<name>A0ABU0H1N0_9HYPH</name>
<reference evidence="3 4" key="1">
    <citation type="submission" date="2023-07" db="EMBL/GenBank/DDBJ databases">
        <title>Genomic Encyclopedia of Type Strains, Phase IV (KMG-IV): sequencing the most valuable type-strain genomes for metagenomic binning, comparative biology and taxonomic classification.</title>
        <authorList>
            <person name="Goeker M."/>
        </authorList>
    </citation>
    <scope>NUCLEOTIDE SEQUENCE [LARGE SCALE GENOMIC DNA]</scope>
    <source>
        <strain evidence="3 4">B6-8</strain>
    </source>
</reference>
<feature type="region of interest" description="Disordered" evidence="1">
    <location>
        <begin position="78"/>
        <end position="105"/>
    </location>
</feature>
<organism evidence="3 4">
    <name type="scientific">Kaistia dalseonensis</name>
    <dbReference type="NCBI Taxonomy" id="410840"/>
    <lineage>
        <taxon>Bacteria</taxon>
        <taxon>Pseudomonadati</taxon>
        <taxon>Pseudomonadota</taxon>
        <taxon>Alphaproteobacteria</taxon>
        <taxon>Hyphomicrobiales</taxon>
        <taxon>Kaistiaceae</taxon>
        <taxon>Kaistia</taxon>
    </lineage>
</organism>
<accession>A0ABU0H1N0</accession>
<feature type="transmembrane region" description="Helical" evidence="2">
    <location>
        <begin position="712"/>
        <end position="740"/>
    </location>
</feature>
<evidence type="ECO:0000256" key="1">
    <source>
        <dbReference type="SAM" id="MobiDB-lite"/>
    </source>
</evidence>
<feature type="transmembrane region" description="Helical" evidence="2">
    <location>
        <begin position="554"/>
        <end position="571"/>
    </location>
</feature>
<dbReference type="RefSeq" id="WP_266347149.1">
    <property type="nucleotide sequence ID" value="NZ_JAPKNG010000001.1"/>
</dbReference>
<dbReference type="EMBL" id="JAUSVO010000001">
    <property type="protein sequence ID" value="MDQ0436219.1"/>
    <property type="molecule type" value="Genomic_DNA"/>
</dbReference>
<feature type="transmembrane region" description="Helical" evidence="2">
    <location>
        <begin position="673"/>
        <end position="691"/>
    </location>
</feature>
<keyword evidence="2" id="KW-1133">Transmembrane helix</keyword>
<feature type="transmembrane region" description="Helical" evidence="2">
    <location>
        <begin position="842"/>
        <end position="861"/>
    </location>
</feature>
<feature type="compositionally biased region" description="Low complexity" evidence="1">
    <location>
        <begin position="78"/>
        <end position="91"/>
    </location>
</feature>
<evidence type="ECO:0000313" key="3">
    <source>
        <dbReference type="EMBL" id="MDQ0436219.1"/>
    </source>
</evidence>
<dbReference type="PANTHER" id="PTHR38434:SF1">
    <property type="entry name" value="BLL2549 PROTEIN"/>
    <property type="match status" value="1"/>
</dbReference>
<feature type="transmembrane region" description="Helical" evidence="2">
    <location>
        <begin position="311"/>
        <end position="329"/>
    </location>
</feature>
<keyword evidence="2" id="KW-0472">Membrane</keyword>
<feature type="transmembrane region" description="Helical" evidence="2">
    <location>
        <begin position="284"/>
        <end position="305"/>
    </location>
</feature>
<proteinExistence type="predicted"/>
<feature type="transmembrane region" description="Helical" evidence="2">
    <location>
        <begin position="143"/>
        <end position="163"/>
    </location>
</feature>
<feature type="transmembrane region" description="Helical" evidence="2">
    <location>
        <begin position="818"/>
        <end position="835"/>
    </location>
</feature>
<dbReference type="Pfam" id="PF10101">
    <property type="entry name" value="DUF2339"/>
    <property type="match status" value="1"/>
</dbReference>
<feature type="transmembrane region" description="Helical" evidence="2">
    <location>
        <begin position="433"/>
        <end position="453"/>
    </location>
</feature>
<dbReference type="PIRSF" id="PIRSF035905">
    <property type="entry name" value="UCP035905_mp"/>
    <property type="match status" value="1"/>
</dbReference>
<dbReference type="InterPro" id="IPR019286">
    <property type="entry name" value="DUF2339_TM"/>
</dbReference>
<evidence type="ECO:0000313" key="4">
    <source>
        <dbReference type="Proteomes" id="UP001241603"/>
    </source>
</evidence>
<feature type="transmembrane region" description="Helical" evidence="2">
    <location>
        <begin position="259"/>
        <end position="277"/>
    </location>
</feature>
<feature type="transmembrane region" description="Helical" evidence="2">
    <location>
        <begin position="578"/>
        <end position="595"/>
    </location>
</feature>
<dbReference type="InterPro" id="IPR014600">
    <property type="entry name" value="UCP035905_mem"/>
</dbReference>
<gene>
    <name evidence="3" type="ORF">QO014_000589</name>
</gene>
<feature type="transmembrane region" description="Helical" evidence="2">
    <location>
        <begin position="388"/>
        <end position="406"/>
    </location>
</feature>
<feature type="transmembrane region" description="Helical" evidence="2">
    <location>
        <begin position="175"/>
        <end position="198"/>
    </location>
</feature>
<dbReference type="Proteomes" id="UP001241603">
    <property type="component" value="Unassembled WGS sequence"/>
</dbReference>
<feature type="transmembrane region" description="Helical" evidence="2">
    <location>
        <begin position="236"/>
        <end position="253"/>
    </location>
</feature>
<keyword evidence="4" id="KW-1185">Reference proteome</keyword>
<feature type="transmembrane region" description="Helical" evidence="2">
    <location>
        <begin position="779"/>
        <end position="798"/>
    </location>
</feature>
<feature type="transmembrane region" description="Helical" evidence="2">
    <location>
        <begin position="607"/>
        <end position="630"/>
    </location>
</feature>
<sequence length="909" mass="93576">MDGLISLGLLLIVALPVMLIASFVMGIKAHRRITALEARLAALDGRSLVAVQPPVGPDVSPETPVAIVAPAVEAETVPASEPVPEPESLLPPDEPASAAGPSVARPKESLEQRLGTRWAVWVGGLALALGAIFLVRYSIDAGLLGPGVRIAFGAAFSLALLAAGEWLRRSDRVTAFSAIPSANIPGILTAAGTVGLFATAYGAYALYGLIGPTAAFVLLALISLGTMAAAALHGPWLSGLGLVGAYAAPLLVGSDAPDIAMLMSYLTLVTAAAYGLARLRQWRWLAIAAGIGAVGWGFLLLTSPAAPIESGIYAVVMLVLAAFFLIIDVQRDSEPSGRPDWLAVGVVWAIAALLVAGAMASDYETASIIASLIGGAILLVIAWRYDAVALASPGAAGLALALLYFWPAARQAAAEPTTQIIDAVSAYLPLPDAINAFAAVAAASAAALIATALARLRTTPEPGRFAISAHAAAATAGPLLIAIVAYLRITGFVSNVSFAALTLALGFLYAVLTERFARRERADAPSDQIPTGLFAAGAVGAVALSLTMALEGGVLTTSFALASLGAAWVQLRRPITALRYAVGVLALLTLARVAWDPYIFGTRSGSGIYLSILFGYGIPAAAFAGASTLLRRVREDRAVHAAEALAVIMAALLVIFEIRAFTFGGDLLKPSTALSEQGLTTVAAFAFALGLSRLSQSRPSPVFRIGAVLARLLGLTNAVLALGFVVNPILTGIAVAGGAIFNEILLAYALPAILAALIAASPLPAAARPVQRWLRSATGLVAFALAFSAISLEIRFLFAQAPDLTVDSIGSAESYTYSAAWLVLGLALLLVGLVFDMKAARLASAALILLTVLKVFLVDMANLEGVWRAFSFMGLGIVLIGIGLLYQRLLFGHGGSRAEPASEGTGQTP</sequence>
<feature type="transmembrane region" description="Helical" evidence="2">
    <location>
        <begin position="366"/>
        <end position="383"/>
    </location>
</feature>
<feature type="transmembrane region" description="Helical" evidence="2">
    <location>
        <begin position="6"/>
        <end position="27"/>
    </location>
</feature>
<feature type="transmembrane region" description="Helical" evidence="2">
    <location>
        <begin position="465"/>
        <end position="486"/>
    </location>
</feature>
<feature type="transmembrane region" description="Helical" evidence="2">
    <location>
        <begin position="867"/>
        <end position="886"/>
    </location>
</feature>
<feature type="transmembrane region" description="Helical" evidence="2">
    <location>
        <begin position="532"/>
        <end position="548"/>
    </location>
</feature>
<feature type="transmembrane region" description="Helical" evidence="2">
    <location>
        <begin position="204"/>
        <end position="224"/>
    </location>
</feature>
<dbReference type="PANTHER" id="PTHR38434">
    <property type="entry name" value="BLL2549 PROTEIN"/>
    <property type="match status" value="1"/>
</dbReference>
<feature type="transmembrane region" description="Helical" evidence="2">
    <location>
        <begin position="746"/>
        <end position="767"/>
    </location>
</feature>
<evidence type="ECO:0000256" key="2">
    <source>
        <dbReference type="SAM" id="Phobius"/>
    </source>
</evidence>
<keyword evidence="2" id="KW-0812">Transmembrane</keyword>